<name>A0A8C6GDJ5_MUSSI</name>
<dbReference type="Ensembl" id="ENSMSIT00000005917.1">
    <property type="protein sequence ID" value="ENSMSIP00000004656.1"/>
    <property type="gene ID" value="ENSMSIG00000004266.1"/>
</dbReference>
<organism evidence="1 2">
    <name type="scientific">Mus spicilegus</name>
    <name type="common">Mound-building mouse</name>
    <dbReference type="NCBI Taxonomy" id="10103"/>
    <lineage>
        <taxon>Eukaryota</taxon>
        <taxon>Metazoa</taxon>
        <taxon>Chordata</taxon>
        <taxon>Craniata</taxon>
        <taxon>Vertebrata</taxon>
        <taxon>Euteleostomi</taxon>
        <taxon>Mammalia</taxon>
        <taxon>Eutheria</taxon>
        <taxon>Euarchontoglires</taxon>
        <taxon>Glires</taxon>
        <taxon>Rodentia</taxon>
        <taxon>Myomorpha</taxon>
        <taxon>Muroidea</taxon>
        <taxon>Muridae</taxon>
        <taxon>Murinae</taxon>
        <taxon>Mus</taxon>
        <taxon>Mus</taxon>
    </lineage>
</organism>
<reference evidence="1" key="1">
    <citation type="submission" date="2025-08" db="UniProtKB">
        <authorList>
            <consortium name="Ensembl"/>
        </authorList>
    </citation>
    <scope>IDENTIFICATION</scope>
</reference>
<dbReference type="Proteomes" id="UP000694415">
    <property type="component" value="Unplaced"/>
</dbReference>
<protein>
    <submittedName>
        <fullName evidence="1">Predicted gene, 17364</fullName>
    </submittedName>
</protein>
<accession>A0A8C6GDJ5</accession>
<proteinExistence type="predicted"/>
<dbReference type="AlphaFoldDB" id="A0A8C6GDJ5"/>
<evidence type="ECO:0000313" key="1">
    <source>
        <dbReference type="Ensembl" id="ENSMSIP00000004656.1"/>
    </source>
</evidence>
<keyword evidence="2" id="KW-1185">Reference proteome</keyword>
<reference evidence="1" key="2">
    <citation type="submission" date="2025-09" db="UniProtKB">
        <authorList>
            <consortium name="Ensembl"/>
        </authorList>
    </citation>
    <scope>IDENTIFICATION</scope>
</reference>
<dbReference type="GeneTree" id="ENSGT01150000290614"/>
<sequence length="24" mass="2787">LWHVPGITETCFILHLFHVLKLAV</sequence>
<evidence type="ECO:0000313" key="2">
    <source>
        <dbReference type="Proteomes" id="UP000694415"/>
    </source>
</evidence>